<organism evidence="3 4">
    <name type="scientific">Vitis vinifera</name>
    <name type="common">Grape</name>
    <dbReference type="NCBI Taxonomy" id="29760"/>
    <lineage>
        <taxon>Eukaryota</taxon>
        <taxon>Viridiplantae</taxon>
        <taxon>Streptophyta</taxon>
        <taxon>Embryophyta</taxon>
        <taxon>Tracheophyta</taxon>
        <taxon>Spermatophyta</taxon>
        <taxon>Magnoliopsida</taxon>
        <taxon>eudicotyledons</taxon>
        <taxon>Gunneridae</taxon>
        <taxon>Pentapetalae</taxon>
        <taxon>rosids</taxon>
        <taxon>Vitales</taxon>
        <taxon>Vitaceae</taxon>
        <taxon>Viteae</taxon>
        <taxon>Vitis</taxon>
    </lineage>
</organism>
<evidence type="ECO:0000313" key="4">
    <source>
        <dbReference type="Proteomes" id="UP000288805"/>
    </source>
</evidence>
<dbReference type="EMBL" id="QGNW01001646">
    <property type="protein sequence ID" value="RVW34291.1"/>
    <property type="molecule type" value="Genomic_DNA"/>
</dbReference>
<sequence length="194" mass="21461">MVWTASRSGVFSVKSLYSTLEPGGSALFPYVGIWRACVPPKVAFFAWEASWGKILTLDQLQRRGYSLANRCFLCLAEAETVDHLLLHCVMTRALWNLLFSLFGVEWVLSETEDAEEDEDGALALAYATEKALQVRDKHPNSLIKGTAKSGGEFFAARSYHGLEMHSNDSSPEPYLIGRAGKASGYEGEKGKENF</sequence>
<dbReference type="Pfam" id="PF13966">
    <property type="entry name" value="zf-RVT"/>
    <property type="match status" value="1"/>
</dbReference>
<accession>A0A438DFU3</accession>
<evidence type="ECO:0000313" key="3">
    <source>
        <dbReference type="EMBL" id="RVW34291.1"/>
    </source>
</evidence>
<name>A0A438DFU3_VITVI</name>
<proteinExistence type="predicted"/>
<feature type="region of interest" description="Disordered" evidence="1">
    <location>
        <begin position="165"/>
        <end position="194"/>
    </location>
</feature>
<dbReference type="Proteomes" id="UP000288805">
    <property type="component" value="Unassembled WGS sequence"/>
</dbReference>
<dbReference type="InterPro" id="IPR026960">
    <property type="entry name" value="RVT-Znf"/>
</dbReference>
<protein>
    <recommendedName>
        <fullName evidence="2">Reverse transcriptase zinc-binding domain-containing protein</fullName>
    </recommendedName>
</protein>
<feature type="domain" description="Reverse transcriptase zinc-binding" evidence="2">
    <location>
        <begin position="11"/>
        <end position="95"/>
    </location>
</feature>
<dbReference type="AlphaFoldDB" id="A0A438DFU3"/>
<evidence type="ECO:0000256" key="1">
    <source>
        <dbReference type="SAM" id="MobiDB-lite"/>
    </source>
</evidence>
<reference evidence="3 4" key="1">
    <citation type="journal article" date="2018" name="PLoS Genet.">
        <title>Population sequencing reveals clonal diversity and ancestral inbreeding in the grapevine cultivar Chardonnay.</title>
        <authorList>
            <person name="Roach M.J."/>
            <person name="Johnson D.L."/>
            <person name="Bohlmann J."/>
            <person name="van Vuuren H.J."/>
            <person name="Jones S.J."/>
            <person name="Pretorius I.S."/>
            <person name="Schmidt S.A."/>
            <person name="Borneman A.R."/>
        </authorList>
    </citation>
    <scope>NUCLEOTIDE SEQUENCE [LARGE SCALE GENOMIC DNA]</scope>
    <source>
        <strain evidence="4">cv. Chardonnay</strain>
        <tissue evidence="3">Leaf</tissue>
    </source>
</reference>
<gene>
    <name evidence="3" type="ORF">CK203_092982</name>
</gene>
<comment type="caution">
    <text evidence="3">The sequence shown here is derived from an EMBL/GenBank/DDBJ whole genome shotgun (WGS) entry which is preliminary data.</text>
</comment>
<evidence type="ECO:0000259" key="2">
    <source>
        <dbReference type="Pfam" id="PF13966"/>
    </source>
</evidence>